<feature type="compositionally biased region" description="Polar residues" evidence="1">
    <location>
        <begin position="497"/>
        <end position="509"/>
    </location>
</feature>
<feature type="compositionally biased region" description="Polar residues" evidence="1">
    <location>
        <begin position="554"/>
        <end position="572"/>
    </location>
</feature>
<protein>
    <submittedName>
        <fullName evidence="2">Uncharacterized protein</fullName>
    </submittedName>
</protein>
<reference evidence="2 3" key="1">
    <citation type="journal article" date="2018" name="Nat. Ecol. Evol.">
        <title>Pezizomycetes genomes reveal the molecular basis of ectomycorrhizal truffle lifestyle.</title>
        <authorList>
            <person name="Murat C."/>
            <person name="Payen T."/>
            <person name="Noel B."/>
            <person name="Kuo A."/>
            <person name="Morin E."/>
            <person name="Chen J."/>
            <person name="Kohler A."/>
            <person name="Krizsan K."/>
            <person name="Balestrini R."/>
            <person name="Da Silva C."/>
            <person name="Montanini B."/>
            <person name="Hainaut M."/>
            <person name="Levati E."/>
            <person name="Barry K.W."/>
            <person name="Belfiori B."/>
            <person name="Cichocki N."/>
            <person name="Clum A."/>
            <person name="Dockter R.B."/>
            <person name="Fauchery L."/>
            <person name="Guy J."/>
            <person name="Iotti M."/>
            <person name="Le Tacon F."/>
            <person name="Lindquist E.A."/>
            <person name="Lipzen A."/>
            <person name="Malagnac F."/>
            <person name="Mello A."/>
            <person name="Molinier V."/>
            <person name="Miyauchi S."/>
            <person name="Poulain J."/>
            <person name="Riccioni C."/>
            <person name="Rubini A."/>
            <person name="Sitrit Y."/>
            <person name="Splivallo R."/>
            <person name="Traeger S."/>
            <person name="Wang M."/>
            <person name="Zifcakova L."/>
            <person name="Wipf D."/>
            <person name="Zambonelli A."/>
            <person name="Paolocci F."/>
            <person name="Nowrousian M."/>
            <person name="Ottonello S."/>
            <person name="Baldrian P."/>
            <person name="Spatafora J.W."/>
            <person name="Henrissat B."/>
            <person name="Nagy L.G."/>
            <person name="Aury J.M."/>
            <person name="Wincker P."/>
            <person name="Grigoriev I.V."/>
            <person name="Bonfante P."/>
            <person name="Martin F.M."/>
        </authorList>
    </citation>
    <scope>NUCLEOTIDE SEQUENCE [LARGE SCALE GENOMIC DNA]</scope>
    <source>
        <strain evidence="2 3">120613-1</strain>
    </source>
</reference>
<accession>A0A3N4JX98</accession>
<proteinExistence type="predicted"/>
<dbReference type="EMBL" id="ML120365">
    <property type="protein sequence ID" value="RPB02970.1"/>
    <property type="molecule type" value="Genomic_DNA"/>
</dbReference>
<name>A0A3N4JX98_9PEZI</name>
<evidence type="ECO:0000256" key="1">
    <source>
        <dbReference type="SAM" id="MobiDB-lite"/>
    </source>
</evidence>
<dbReference type="OrthoDB" id="5419923at2759"/>
<gene>
    <name evidence="2" type="ORF">L873DRAFT_1841574</name>
</gene>
<feature type="region of interest" description="Disordered" evidence="1">
    <location>
        <begin position="543"/>
        <end position="572"/>
    </location>
</feature>
<keyword evidence="3" id="KW-1185">Reference proteome</keyword>
<feature type="region of interest" description="Disordered" evidence="1">
    <location>
        <begin position="494"/>
        <end position="524"/>
    </location>
</feature>
<sequence>MSDRNYGEDHPDLSEDTLTVFSAGGWGYTFWDTFSIDGGPGLVSTERSGRRDATADAVKQPASGAETSALIPLADMKREFIKTFASSEIDDDMLLLPGFSVGLVGEDGTKNGCHELSLIALMSLEEVNCMRCKFSALIPTKSPKIGSGSPNTVSELIMNDSKVVDRAPKLEFEDSFDCLNGLFDVDALEPEGLSSHLIPAVLGSFVKENTSKSLKNGCHQTSLMDSCIVEDQLIDGAEQQMMPSACPSDNASGCMPQPPVPHAGGEAGRVEKNKSVFAWIDAVVISACHMSETMTTTSPVTNDLIDLFTTNLFVIRSSPRVLPLALAHQLPAGNSSGISILDLDCDYSGPPVSPDLKHTTITTSLNSTPPIGDLLLLDSGNDALGSANGGSPNPSFPCLIESPTSHNLALSGTLTTAIPPRLRGASEYPPIQKEVGRMRTVVKVVVSSPKAAKEGREEGRSLISGPIISARTASHSEVGNAAWTRWVEENAEKASAASLTWNPARQNPPSEKPRGGISTVPQRGRAVVNPKVTKRVTVGLSKGGHEGVKYTKNMAPSSSGNSNRTVSNGTSDSSLVKLTVGQTRGHPVRAVSNPAVAPTLAQRPITLALPEAAPVTWSGSGLPFEGLASRREIGPLGTMGYHNPKTVSYKRTSVFNRQEKIREQLRGTRQVASPRPKVSPSTLVKEDTWASQEADFLRASGPADPYSLRNSSWVRQMIGLPVWVEMFVSCVFKKNESENKNK</sequence>
<dbReference type="AlphaFoldDB" id="A0A3N4JX98"/>
<organism evidence="2 3">
    <name type="scientific">Choiromyces venosus 120613-1</name>
    <dbReference type="NCBI Taxonomy" id="1336337"/>
    <lineage>
        <taxon>Eukaryota</taxon>
        <taxon>Fungi</taxon>
        <taxon>Dikarya</taxon>
        <taxon>Ascomycota</taxon>
        <taxon>Pezizomycotina</taxon>
        <taxon>Pezizomycetes</taxon>
        <taxon>Pezizales</taxon>
        <taxon>Tuberaceae</taxon>
        <taxon>Choiromyces</taxon>
    </lineage>
</organism>
<evidence type="ECO:0000313" key="2">
    <source>
        <dbReference type="EMBL" id="RPB02970.1"/>
    </source>
</evidence>
<dbReference type="Proteomes" id="UP000276215">
    <property type="component" value="Unassembled WGS sequence"/>
</dbReference>
<evidence type="ECO:0000313" key="3">
    <source>
        <dbReference type="Proteomes" id="UP000276215"/>
    </source>
</evidence>
<feature type="region of interest" description="Disordered" evidence="1">
    <location>
        <begin position="666"/>
        <end position="686"/>
    </location>
</feature>